<dbReference type="Proteomes" id="UP001146670">
    <property type="component" value="Unassembled WGS sequence"/>
</dbReference>
<evidence type="ECO:0000256" key="8">
    <source>
        <dbReference type="ARBA" id="ARBA00022840"/>
    </source>
</evidence>
<dbReference type="NCBIfam" id="TIGR00573">
    <property type="entry name" value="dnaq"/>
    <property type="match status" value="1"/>
</dbReference>
<dbReference type="FunFam" id="3.30.420.10:FF:000045">
    <property type="entry name" value="3'-5' exonuclease DinG"/>
    <property type="match status" value="1"/>
</dbReference>
<accession>A0A9X3JEY5</accession>
<dbReference type="Pfam" id="PF00270">
    <property type="entry name" value="DEAD"/>
    <property type="match status" value="1"/>
</dbReference>
<keyword evidence="4" id="KW-0540">Nuclease</keyword>
<dbReference type="Gene3D" id="3.30.420.10">
    <property type="entry name" value="Ribonuclease H-like superfamily/Ribonuclease H"/>
    <property type="match status" value="1"/>
</dbReference>
<keyword evidence="9" id="KW-0239">DNA-directed DNA polymerase</keyword>
<dbReference type="PANTHER" id="PTHR30231">
    <property type="entry name" value="DNA POLYMERASE III SUBUNIT EPSILON"/>
    <property type="match status" value="1"/>
</dbReference>
<evidence type="ECO:0000259" key="11">
    <source>
        <dbReference type="PROSITE" id="PS51193"/>
    </source>
</evidence>
<dbReference type="GO" id="GO:0005829">
    <property type="term" value="C:cytosol"/>
    <property type="evidence" value="ECO:0007669"/>
    <property type="project" value="TreeGrafter"/>
</dbReference>
<dbReference type="InterPro" id="IPR011545">
    <property type="entry name" value="DEAD/DEAH_box_helicase_dom"/>
</dbReference>
<evidence type="ECO:0000256" key="3">
    <source>
        <dbReference type="ARBA" id="ARBA00022705"/>
    </source>
</evidence>
<dbReference type="GO" id="GO:0004386">
    <property type="term" value="F:helicase activity"/>
    <property type="evidence" value="ECO:0007669"/>
    <property type="project" value="InterPro"/>
</dbReference>
<gene>
    <name evidence="12" type="ORF">OW157_05055</name>
</gene>
<keyword evidence="2" id="KW-0548">Nucleotidyltransferase</keyword>
<dbReference type="GO" id="GO:0005524">
    <property type="term" value="F:ATP binding"/>
    <property type="evidence" value="ECO:0007669"/>
    <property type="project" value="UniProtKB-KW"/>
</dbReference>
<dbReference type="GO" id="GO:0003677">
    <property type="term" value="F:DNA binding"/>
    <property type="evidence" value="ECO:0007669"/>
    <property type="project" value="InterPro"/>
</dbReference>
<keyword evidence="3" id="KW-0235">DNA replication</keyword>
<dbReference type="SUPFAM" id="SSF52540">
    <property type="entry name" value="P-loop containing nucleoside triphosphate hydrolases"/>
    <property type="match status" value="2"/>
</dbReference>
<name>A0A9X3JEY5_9LACT</name>
<evidence type="ECO:0000313" key="12">
    <source>
        <dbReference type="EMBL" id="MCZ0725937.1"/>
    </source>
</evidence>
<evidence type="ECO:0000256" key="6">
    <source>
        <dbReference type="ARBA" id="ARBA00022801"/>
    </source>
</evidence>
<dbReference type="SUPFAM" id="SSF53098">
    <property type="entry name" value="Ribonuclease H-like"/>
    <property type="match status" value="1"/>
</dbReference>
<evidence type="ECO:0000256" key="10">
    <source>
        <dbReference type="ARBA" id="ARBA00070925"/>
    </source>
</evidence>
<dbReference type="InterPro" id="IPR006054">
    <property type="entry name" value="DnaQ"/>
</dbReference>
<dbReference type="Pfam" id="PF00929">
    <property type="entry name" value="RNase_T"/>
    <property type="match status" value="1"/>
</dbReference>
<evidence type="ECO:0000256" key="7">
    <source>
        <dbReference type="ARBA" id="ARBA00022839"/>
    </source>
</evidence>
<dbReference type="InterPro" id="IPR012337">
    <property type="entry name" value="RNaseH-like_sf"/>
</dbReference>
<dbReference type="Gene3D" id="3.40.50.300">
    <property type="entry name" value="P-loop containing nucleotide triphosphate hydrolases"/>
    <property type="match status" value="2"/>
</dbReference>
<dbReference type="InterPro" id="IPR013520">
    <property type="entry name" value="Ribonucl_H"/>
</dbReference>
<organism evidence="12 13">
    <name type="scientific">Aerococcus kribbianus</name>
    <dbReference type="NCBI Taxonomy" id="2999064"/>
    <lineage>
        <taxon>Bacteria</taxon>
        <taxon>Bacillati</taxon>
        <taxon>Bacillota</taxon>
        <taxon>Bacilli</taxon>
        <taxon>Lactobacillales</taxon>
        <taxon>Aerococcaceae</taxon>
        <taxon>Aerococcus</taxon>
    </lineage>
</organism>
<dbReference type="InterPro" id="IPR014013">
    <property type="entry name" value="Helic_SF1/SF2_ATP-bd_DinG/Rad3"/>
</dbReference>
<dbReference type="RefSeq" id="WP_268752268.1">
    <property type="nucleotide sequence ID" value="NZ_JAPRFQ010000002.1"/>
</dbReference>
<evidence type="ECO:0000256" key="9">
    <source>
        <dbReference type="ARBA" id="ARBA00022932"/>
    </source>
</evidence>
<reference evidence="12" key="1">
    <citation type="submission" date="2022-12" db="EMBL/GenBank/DDBJ databases">
        <title>Description and comparative metabolic analysis of Aerococcus sp. nov., isolated from the feces of a pig.</title>
        <authorList>
            <person name="Chang Y.-H."/>
        </authorList>
    </citation>
    <scope>NUCLEOTIDE SEQUENCE</scope>
    <source>
        <strain evidence="12">YH-aer222</strain>
    </source>
</reference>
<dbReference type="CDD" id="cd06127">
    <property type="entry name" value="DEDDh"/>
    <property type="match status" value="1"/>
</dbReference>
<dbReference type="Pfam" id="PF13307">
    <property type="entry name" value="Helicase_C_2"/>
    <property type="match status" value="1"/>
</dbReference>
<dbReference type="AlphaFoldDB" id="A0A9X3JEY5"/>
<dbReference type="SMART" id="SM00491">
    <property type="entry name" value="HELICc2"/>
    <property type="match status" value="1"/>
</dbReference>
<dbReference type="GO" id="GO:0045004">
    <property type="term" value="P:DNA replication proofreading"/>
    <property type="evidence" value="ECO:0007669"/>
    <property type="project" value="TreeGrafter"/>
</dbReference>
<keyword evidence="1" id="KW-0808">Transferase</keyword>
<proteinExistence type="predicted"/>
<evidence type="ECO:0000256" key="4">
    <source>
        <dbReference type="ARBA" id="ARBA00022722"/>
    </source>
</evidence>
<keyword evidence="13" id="KW-1185">Reference proteome</keyword>
<keyword evidence="6" id="KW-0378">Hydrolase</keyword>
<dbReference type="SMART" id="SM00479">
    <property type="entry name" value="EXOIII"/>
    <property type="match status" value="1"/>
</dbReference>
<dbReference type="PROSITE" id="PS51193">
    <property type="entry name" value="HELICASE_ATP_BIND_2"/>
    <property type="match status" value="1"/>
</dbReference>
<dbReference type="EMBL" id="JAPRFR010000002">
    <property type="protein sequence ID" value="MCZ0725937.1"/>
    <property type="molecule type" value="Genomic_DNA"/>
</dbReference>
<evidence type="ECO:0000256" key="1">
    <source>
        <dbReference type="ARBA" id="ARBA00022679"/>
    </source>
</evidence>
<dbReference type="GO" id="GO:0016818">
    <property type="term" value="F:hydrolase activity, acting on acid anhydrides, in phosphorus-containing anhydrides"/>
    <property type="evidence" value="ECO:0007669"/>
    <property type="project" value="InterPro"/>
</dbReference>
<keyword evidence="8" id="KW-0067">ATP-binding</keyword>
<evidence type="ECO:0000256" key="5">
    <source>
        <dbReference type="ARBA" id="ARBA00022741"/>
    </source>
</evidence>
<sequence>MPIRYAVLDLETTGPSYRRGDRIIQIGIVFVEAGEVVASYEQNIHPLSPIPKAISQLTGIYDKDVERAPKFDDIAEDLWEALQGTVIVAHNIQFDYRFLNASFKDLGYPDLNLDGVDTVELARVFYPMAPSYKLGEISEYLAIELENAHNALADARATSKLLMLIQDKIADLPREFFLDIKPFLHFFIRETGQHVFQWFMESKNVNKNDYYWNDFVLAPDKAKGRVFPKQFLAVDQHDNPHASIQLNSIQEAMITDLQERDKHDKFHLLSALAGTGKSLASLIGLLRHSDQGVLYLTPTTLLQDQIYEDTVPLLVDYLGRPLKVALLKSPKHFVNLQALAELKRDMTRQVDDELKRDAMILMAAMVWLTETSTGDFDELHPSLRNHLFWQRYWQIMTSYSHQESDQNLANNFYLRQFSRAKEADLTISNHAFFMAHLEELTHFTNKALIIDECHRLPEISRRNGRYQLSSHHLQINIASLWQIYTQISDKFLANPKLGQDWHDFYDWQENIQALGQQWHALSQIIDQISREDYYHSSHYQDQEIYLSPSRSRSFALEEQLHHFYQRLELVIEMTNQQLKLFSTKSTGRFSSKVWEVLKNLNQADLTIQKMLKEENAHYYLLKKQTRDDQKQTDLVLIQEKYQSKSALFAALKAWPGQVFLMSASLELMVQQDMIEKSFGLTHYHYYTYPAIFAYNKQIEAYVLNDQPSIDKLSDSQAADYIAQVVLFLLDTLPTKANKIQVMFQSQELLSQVYDRLQILAPAFTQNNVLAQNSQQSRRKIRQQFNRLEIGVLLAMYSFNEGVHFQSGANVYIMTRLPFANPRAARELAKADWAQYQGHDYFKSVALPEMLLSLQQIIGRCLHNTDDKVYLFSVDQRVIKSSYHQQIKRALPEGLRFHLSHLADVFTFNQESEE</sequence>
<dbReference type="InterPro" id="IPR027417">
    <property type="entry name" value="P-loop_NTPase"/>
</dbReference>
<keyword evidence="7 12" id="KW-0269">Exonuclease</keyword>
<evidence type="ECO:0000313" key="13">
    <source>
        <dbReference type="Proteomes" id="UP001146670"/>
    </source>
</evidence>
<keyword evidence="5" id="KW-0547">Nucleotide-binding</keyword>
<comment type="caution">
    <text evidence="12">The sequence shown here is derived from an EMBL/GenBank/DDBJ whole genome shotgun (WGS) entry which is preliminary data.</text>
</comment>
<evidence type="ECO:0000256" key="2">
    <source>
        <dbReference type="ARBA" id="ARBA00022695"/>
    </source>
</evidence>
<dbReference type="PANTHER" id="PTHR30231:SF41">
    <property type="entry name" value="DNA POLYMERASE III SUBUNIT EPSILON"/>
    <property type="match status" value="1"/>
</dbReference>
<dbReference type="InterPro" id="IPR036397">
    <property type="entry name" value="RNaseH_sf"/>
</dbReference>
<dbReference type="InterPro" id="IPR006555">
    <property type="entry name" value="ATP-dep_Helicase_C"/>
</dbReference>
<dbReference type="GO" id="GO:0003887">
    <property type="term" value="F:DNA-directed DNA polymerase activity"/>
    <property type="evidence" value="ECO:0007669"/>
    <property type="project" value="UniProtKB-KW"/>
</dbReference>
<protein>
    <recommendedName>
        <fullName evidence="10">DNA polymerase III polC-type</fullName>
    </recommendedName>
</protein>
<feature type="domain" description="Helicase ATP-binding" evidence="11">
    <location>
        <begin position="236"/>
        <end position="499"/>
    </location>
</feature>
<dbReference type="GO" id="GO:0008408">
    <property type="term" value="F:3'-5' exonuclease activity"/>
    <property type="evidence" value="ECO:0007669"/>
    <property type="project" value="TreeGrafter"/>
</dbReference>